<dbReference type="GO" id="GO:0016052">
    <property type="term" value="P:carbohydrate catabolic process"/>
    <property type="evidence" value="ECO:0007669"/>
    <property type="project" value="TreeGrafter"/>
</dbReference>
<dbReference type="SMART" id="SM01133">
    <property type="entry name" value="DeoC"/>
    <property type="match status" value="1"/>
</dbReference>
<comment type="caution">
    <text evidence="8">The sequence shown here is derived from an EMBL/GenBank/DDBJ whole genome shotgun (WGS) entry which is preliminary data.</text>
</comment>
<keyword evidence="4 8" id="KW-0456">Lyase</keyword>
<dbReference type="Proteomes" id="UP000094009">
    <property type="component" value="Unassembled WGS sequence"/>
</dbReference>
<evidence type="ECO:0000256" key="2">
    <source>
        <dbReference type="ARBA" id="ARBA00009473"/>
    </source>
</evidence>
<accession>A0A853KY91</accession>
<organism evidence="8 9">
    <name type="scientific">Thalassospira tepidiphila MCCC 1A03514</name>
    <dbReference type="NCBI Taxonomy" id="1177930"/>
    <lineage>
        <taxon>Bacteria</taxon>
        <taxon>Pseudomonadati</taxon>
        <taxon>Pseudomonadota</taxon>
        <taxon>Alphaproteobacteria</taxon>
        <taxon>Rhodospirillales</taxon>
        <taxon>Thalassospiraceae</taxon>
        <taxon>Thalassospira</taxon>
    </lineage>
</organism>
<dbReference type="GO" id="GO:0004139">
    <property type="term" value="F:deoxyribose-phosphate aldolase activity"/>
    <property type="evidence" value="ECO:0007669"/>
    <property type="project" value="UniProtKB-UniRule"/>
</dbReference>
<protein>
    <recommendedName>
        <fullName evidence="3 7">Deoxyribose-phosphate aldolase</fullName>
        <ecNumber evidence="3 7">4.1.2.4</ecNumber>
    </recommendedName>
</protein>
<dbReference type="AlphaFoldDB" id="A0A853KY91"/>
<dbReference type="InterPro" id="IPR002915">
    <property type="entry name" value="DeoC/FbaB/LacD_aldolase"/>
</dbReference>
<evidence type="ECO:0000256" key="1">
    <source>
        <dbReference type="ARBA" id="ARBA00004816"/>
    </source>
</evidence>
<evidence type="ECO:0000313" key="9">
    <source>
        <dbReference type="Proteomes" id="UP000094009"/>
    </source>
</evidence>
<dbReference type="EMBL" id="JPVZ01000005">
    <property type="protein sequence ID" value="OAZ09333.1"/>
    <property type="molecule type" value="Genomic_DNA"/>
</dbReference>
<keyword evidence="5" id="KW-0704">Schiff base</keyword>
<dbReference type="Gene3D" id="3.20.20.70">
    <property type="entry name" value="Aldolase class I"/>
    <property type="match status" value="1"/>
</dbReference>
<dbReference type="InterPro" id="IPR011343">
    <property type="entry name" value="DeoC"/>
</dbReference>
<reference evidence="8 9" key="1">
    <citation type="submission" date="2014-07" db="EMBL/GenBank/DDBJ databases">
        <title>Draft genome sequence of Thalassospira tepidiphila 1-1B.</title>
        <authorList>
            <person name="Lai Q."/>
            <person name="Shao Z."/>
        </authorList>
    </citation>
    <scope>NUCLEOTIDE SEQUENCE [LARGE SCALE GENOMIC DNA]</scope>
    <source>
        <strain evidence="8 9">MCCC 1A03514</strain>
    </source>
</reference>
<proteinExistence type="inferred from homology"/>
<comment type="similarity">
    <text evidence="2">Belongs to the DeoC/FbaB aldolase family. DeoC type 2 subfamily.</text>
</comment>
<evidence type="ECO:0000256" key="7">
    <source>
        <dbReference type="NCBIfam" id="TIGR00126"/>
    </source>
</evidence>
<comment type="pathway">
    <text evidence="1">Carbohydrate degradation; 2-deoxy-D-ribose 1-phosphate degradation; D-glyceraldehyde 3-phosphate and acetaldehyde from 2-deoxy-alpha-D-ribose 1-phosphate: step 2/2.</text>
</comment>
<dbReference type="Pfam" id="PF01791">
    <property type="entry name" value="DeoC"/>
    <property type="match status" value="1"/>
</dbReference>
<dbReference type="GO" id="GO:0009264">
    <property type="term" value="P:deoxyribonucleotide catabolic process"/>
    <property type="evidence" value="ECO:0007669"/>
    <property type="project" value="UniProtKB-UniRule"/>
</dbReference>
<sequence>MIRLSHSGQMVTDFADIDEPRMARCKECLMFDPRTVSEVISVAKNKAVADAETARRAISVLDLTSLNDDDNEQVIEALCKRAQTPEGNTAAVCVYAPFIETSWRALGQSGVKTATVVNFPEGGTNAQRVADETANCVSKGADEIDLVFPYKAFLEGDVATATDVVDATRTACGTMTTMKVILESGEFDDLGKLYDAARLAIKHGANFVKTSTGKVSVGATPEAAVAMLTAIRDARDEDGINAGFKASGGVKSTEDAALYLAIADHIMGEGWAKPETFRFGASGVLTALLETCGSKPGDAPAVTGNY</sequence>
<evidence type="ECO:0000256" key="4">
    <source>
        <dbReference type="ARBA" id="ARBA00023239"/>
    </source>
</evidence>
<evidence type="ECO:0000256" key="5">
    <source>
        <dbReference type="ARBA" id="ARBA00023270"/>
    </source>
</evidence>
<dbReference type="PANTHER" id="PTHR10889">
    <property type="entry name" value="DEOXYRIBOSE-PHOSPHATE ALDOLASE"/>
    <property type="match status" value="1"/>
</dbReference>
<evidence type="ECO:0000313" key="8">
    <source>
        <dbReference type="EMBL" id="OAZ09333.1"/>
    </source>
</evidence>
<evidence type="ECO:0000256" key="3">
    <source>
        <dbReference type="ARBA" id="ARBA00012515"/>
    </source>
</evidence>
<dbReference type="NCBIfam" id="TIGR00126">
    <property type="entry name" value="deoC"/>
    <property type="match status" value="1"/>
</dbReference>
<dbReference type="GO" id="GO:0005737">
    <property type="term" value="C:cytoplasm"/>
    <property type="evidence" value="ECO:0007669"/>
    <property type="project" value="InterPro"/>
</dbReference>
<gene>
    <name evidence="8" type="ORF">TH4_12790</name>
</gene>
<evidence type="ECO:0000256" key="6">
    <source>
        <dbReference type="ARBA" id="ARBA00048791"/>
    </source>
</evidence>
<dbReference type="SUPFAM" id="SSF51569">
    <property type="entry name" value="Aldolase"/>
    <property type="match status" value="1"/>
</dbReference>
<dbReference type="EC" id="4.1.2.4" evidence="3 7"/>
<name>A0A853KY91_9PROT</name>
<dbReference type="InterPro" id="IPR013785">
    <property type="entry name" value="Aldolase_TIM"/>
</dbReference>
<comment type="catalytic activity">
    <reaction evidence="6">
        <text>2-deoxy-D-ribose 5-phosphate = D-glyceraldehyde 3-phosphate + acetaldehyde</text>
        <dbReference type="Rhea" id="RHEA:12821"/>
        <dbReference type="ChEBI" id="CHEBI:15343"/>
        <dbReference type="ChEBI" id="CHEBI:59776"/>
        <dbReference type="ChEBI" id="CHEBI:62877"/>
        <dbReference type="EC" id="4.1.2.4"/>
    </reaction>
</comment>
<dbReference type="PANTHER" id="PTHR10889:SF3">
    <property type="entry name" value="DEOXYRIBOSE-PHOSPHATE ALDOLASE"/>
    <property type="match status" value="1"/>
</dbReference>